<proteinExistence type="predicted"/>
<dbReference type="Proteomes" id="UP001151760">
    <property type="component" value="Unassembled WGS sequence"/>
</dbReference>
<reference evidence="1" key="2">
    <citation type="submission" date="2022-01" db="EMBL/GenBank/DDBJ databases">
        <authorList>
            <person name="Yamashiro T."/>
            <person name="Shiraishi A."/>
            <person name="Satake H."/>
            <person name="Nakayama K."/>
        </authorList>
    </citation>
    <scope>NUCLEOTIDE SEQUENCE</scope>
</reference>
<accession>A0ABQ5IEY3</accession>
<dbReference type="EMBL" id="BQNB010020619">
    <property type="protein sequence ID" value="GJT97852.1"/>
    <property type="molecule type" value="Genomic_DNA"/>
</dbReference>
<keyword evidence="2" id="KW-1185">Reference proteome</keyword>
<evidence type="ECO:0000313" key="2">
    <source>
        <dbReference type="Proteomes" id="UP001151760"/>
    </source>
</evidence>
<organism evidence="1 2">
    <name type="scientific">Tanacetum coccineum</name>
    <dbReference type="NCBI Taxonomy" id="301880"/>
    <lineage>
        <taxon>Eukaryota</taxon>
        <taxon>Viridiplantae</taxon>
        <taxon>Streptophyta</taxon>
        <taxon>Embryophyta</taxon>
        <taxon>Tracheophyta</taxon>
        <taxon>Spermatophyta</taxon>
        <taxon>Magnoliopsida</taxon>
        <taxon>eudicotyledons</taxon>
        <taxon>Gunneridae</taxon>
        <taxon>Pentapetalae</taxon>
        <taxon>asterids</taxon>
        <taxon>campanulids</taxon>
        <taxon>Asterales</taxon>
        <taxon>Asteraceae</taxon>
        <taxon>Asteroideae</taxon>
        <taxon>Anthemideae</taxon>
        <taxon>Anthemidinae</taxon>
        <taxon>Tanacetum</taxon>
    </lineage>
</organism>
<gene>
    <name evidence="1" type="ORF">Tco_1093370</name>
</gene>
<name>A0ABQ5IEY3_9ASTR</name>
<comment type="caution">
    <text evidence="1">The sequence shown here is derived from an EMBL/GenBank/DDBJ whole genome shotgun (WGS) entry which is preliminary data.</text>
</comment>
<sequence>MDVSVLCRRVSTGCLTRIEDDIEEPGEHYTLGGGLGAGGDYCRSLVEGWSNGVSDLGDDTQLFKGHLSEDSVYDVLGLQSLACGSGDMVREESVRMVLGCDGGVPEVSQVGPLRKSEIYLIEVRGVSRTRTRPVGAQFDEFDLPLDAESYQREGVVRMDDRSGRGWMRCVGNVDTKSRWDDKRGCRRRIGVRGEGGRDGVGVV</sequence>
<evidence type="ECO:0000313" key="1">
    <source>
        <dbReference type="EMBL" id="GJT97852.1"/>
    </source>
</evidence>
<reference evidence="1" key="1">
    <citation type="journal article" date="2022" name="Int. J. Mol. Sci.">
        <title>Draft Genome of Tanacetum Coccineum: Genomic Comparison of Closely Related Tanacetum-Family Plants.</title>
        <authorList>
            <person name="Yamashiro T."/>
            <person name="Shiraishi A."/>
            <person name="Nakayama K."/>
            <person name="Satake H."/>
        </authorList>
    </citation>
    <scope>NUCLEOTIDE SEQUENCE</scope>
</reference>
<protein>
    <submittedName>
        <fullName evidence="1">Uncharacterized protein</fullName>
    </submittedName>
</protein>